<gene>
    <name evidence="2" type="ORF">GCL57_08990</name>
</gene>
<dbReference type="Proteomes" id="UP000442694">
    <property type="component" value="Unassembled WGS sequence"/>
</dbReference>
<evidence type="ECO:0000259" key="1">
    <source>
        <dbReference type="Pfam" id="PF02754"/>
    </source>
</evidence>
<dbReference type="InterPro" id="IPR004017">
    <property type="entry name" value="Cys_rich_dom"/>
</dbReference>
<proteinExistence type="predicted"/>
<dbReference type="EMBL" id="WFLN01000007">
    <property type="protein sequence ID" value="KAB8029673.1"/>
    <property type="molecule type" value="Genomic_DNA"/>
</dbReference>
<feature type="domain" description="Cysteine-rich" evidence="1">
    <location>
        <begin position="7"/>
        <end position="95"/>
    </location>
</feature>
<accession>A0A833N649</accession>
<protein>
    <recommendedName>
        <fullName evidence="1">Cysteine-rich domain-containing protein</fullName>
    </recommendedName>
</protein>
<organism evidence="2 3">
    <name type="scientific">Fluviispira multicolorata</name>
    <dbReference type="NCBI Taxonomy" id="2654512"/>
    <lineage>
        <taxon>Bacteria</taxon>
        <taxon>Pseudomonadati</taxon>
        <taxon>Bdellovibrionota</taxon>
        <taxon>Oligoflexia</taxon>
        <taxon>Silvanigrellales</taxon>
        <taxon>Silvanigrellaceae</taxon>
        <taxon>Fluviispira</taxon>
    </lineage>
</organism>
<comment type="caution">
    <text evidence="2">The sequence shown here is derived from an EMBL/GenBank/DDBJ whole genome shotgun (WGS) entry which is preliminary data.</text>
</comment>
<dbReference type="AlphaFoldDB" id="A0A833N649"/>
<feature type="non-terminal residue" evidence="2">
    <location>
        <position position="96"/>
    </location>
</feature>
<evidence type="ECO:0000313" key="2">
    <source>
        <dbReference type="EMBL" id="KAB8029673.1"/>
    </source>
</evidence>
<reference evidence="2 3" key="1">
    <citation type="submission" date="2019-10" db="EMBL/GenBank/DDBJ databases">
        <title>New genus of Silvanigrellaceae.</title>
        <authorList>
            <person name="Pitt A."/>
            <person name="Hahn M.W."/>
        </authorList>
    </citation>
    <scope>NUCLEOTIDE SEQUENCE [LARGE SCALE GENOMIC DNA]</scope>
    <source>
        <strain evidence="2 3">33A1-SZDP</strain>
    </source>
</reference>
<dbReference type="RefSeq" id="WP_152213026.1">
    <property type="nucleotide sequence ID" value="NZ_WFLN01000007.1"/>
</dbReference>
<sequence>MQEKKVFLFPSCASKLLDKKNNDSMLDKIKSILNKLNYEIKMLNFPNECCGLMYHSMGVKKVAEKKIKQFFQKIMEASENSKHPILIENSSCFLEI</sequence>
<evidence type="ECO:0000313" key="3">
    <source>
        <dbReference type="Proteomes" id="UP000442694"/>
    </source>
</evidence>
<name>A0A833N649_9BACT</name>
<dbReference type="Pfam" id="PF02754">
    <property type="entry name" value="CCG"/>
    <property type="match status" value="1"/>
</dbReference>
<keyword evidence="3" id="KW-1185">Reference proteome</keyword>
<dbReference type="GO" id="GO:0016491">
    <property type="term" value="F:oxidoreductase activity"/>
    <property type="evidence" value="ECO:0007669"/>
    <property type="project" value="UniProtKB-ARBA"/>
</dbReference>